<dbReference type="InterPro" id="IPR050347">
    <property type="entry name" value="Bact_Beta-galactosidase"/>
</dbReference>
<dbReference type="InterPro" id="IPR036156">
    <property type="entry name" value="Beta-gal/glucu_dom_sf"/>
</dbReference>
<dbReference type="Gene3D" id="2.70.98.10">
    <property type="match status" value="1"/>
</dbReference>
<dbReference type="GO" id="GO:0030246">
    <property type="term" value="F:carbohydrate binding"/>
    <property type="evidence" value="ECO:0007669"/>
    <property type="project" value="InterPro"/>
</dbReference>
<dbReference type="InterPro" id="IPR023232">
    <property type="entry name" value="Glyco_hydro_2_AS"/>
</dbReference>
<keyword evidence="6" id="KW-0378">Hydrolase</keyword>
<dbReference type="InterPro" id="IPR004199">
    <property type="entry name" value="B-gal_small/dom_5"/>
</dbReference>
<dbReference type="GO" id="GO:0009341">
    <property type="term" value="C:beta-galactosidase complex"/>
    <property type="evidence" value="ECO:0007669"/>
    <property type="project" value="InterPro"/>
</dbReference>
<dbReference type="InterPro" id="IPR008979">
    <property type="entry name" value="Galactose-bd-like_sf"/>
</dbReference>
<dbReference type="PANTHER" id="PTHR46323:SF2">
    <property type="entry name" value="BETA-GALACTOSIDASE"/>
    <property type="match status" value="1"/>
</dbReference>
<evidence type="ECO:0000256" key="3">
    <source>
        <dbReference type="ARBA" id="ARBA00007401"/>
    </source>
</evidence>
<dbReference type="Gene3D" id="2.80.10.50">
    <property type="match status" value="1"/>
</dbReference>
<sequence>MNNLLLKGNFRQILLLIVSFIALGLAAQPTFRRGSLYMVSPQGQPTKNITLAPKAWSISLQPKFSDDSNLWTITSLSGSFRIINPFTNRALNATSDNQIASAENNGSDESQLWKIEPNGKSFLFIPSNRPELVAVCQSDGSIVLKDKKTWSHKLEAQFAIKESEVKGFDENITYQIVTAGKQKGLVLGSGNNAGNNAVIVPEKADKENLGQYWNIKMIDVNQRAVIGAFNSLNFYDGGNNKSINYLVQWAAQPGKWDNARFVFKPVKGKKGIFQIASASPTKHDQVYALVNGKLERVSQSKAGDNSWFTFREVMKPKVSSNYWEDESRFAENKEKAIATYQPYRTEAEMLADTAYYRQPWKVTKSTVFMTLNGDWNFNLVSQPSERPLNFYKDDFDYSAWNTIPVPSNWEMQGYDHPIYANVEFPHADMPPFIRARAGFNDGGKNYGINPVGSYIRTFSLPNNWHTGRTILHFGGIYSAAFVYLNGKYVGYTQGANNVSEFDITPYLNTSGKNRIAVQVFRWSDGSYLECQDMFRMSGIFRDVTLYNIPRIAIRDHYITSTLDSASNYRNGKMNVQLEIDNRDQLSATKAYKVDLRTVEGKILGRAEQTVVINPTDTLVTLNFAIDVNDIDPWTAETPNLYKVHIVQRDVTAGEDMAFSTYYGFRDLQIRGNMMYINGKRLFLKGTNRHDTNPLRGRAVTTEDMLRDVLLMKQNNINNIRTSHYPNAARMYAMFDYYGLYTVDEADLEDHANQSISDMESWIPAFVDRVDRLVKRDRNHPSVVIWSLGNESGNGKNFAFCYDHVNAIDSRPIHYEGTRGGKDYGGGASSDFYSKMYPGMSWMYEYAAGFDKPLYVCEFAHAMGNAIGNLPEYMEAMEKNPSCIGGAIWDWVDQAIYDPKEIMNGTWQGRIRTGYDFPGPHQGNFCSNGILPPSRNESSKLAEVKGAYRYIKAKLLNVDTKKNAITVRIRNGYTFLPLNKFNLSVESLEAGNVVGTAKQLLPNVMSGDSIDITIALPKIKLLKDIKKNIEAIVNLKFTLADNTTWAKAGHLVSQAQFVLTNRTSLPTLAAPKTAFESVEDEARLHISGNGVEAKFDKTNGALVMLSLSGVEVIKGDSAGFVFDNHRWIENDRFENTSNGLNDEASVVTWNVDSKGLLTVTTSREGSLADQTIVYTFGKEGTMDVQVKLTPHTADLRRAGVSARLSNDFVTAEYYGLGPWENHNDRKAGVYLGRYTTTIDGFNEEYVKPQSMGRRGGMREVVFRRADGRMLSIQTSDPMAFSALHYTDTDLMKAGHLWQIEPRPFVFLHLDAEDRGVGNGSCGYDVGTLKQYCIPEKPIVYTFRLAAE</sequence>
<dbReference type="InterPro" id="IPR035992">
    <property type="entry name" value="Ricin_B-like_lectins"/>
</dbReference>
<name>A0A096AE08_9BACT</name>
<dbReference type="SUPFAM" id="SSF49303">
    <property type="entry name" value="beta-Galactosidase/glucuronidase domain"/>
    <property type="match status" value="2"/>
</dbReference>
<dbReference type="InterPro" id="IPR006103">
    <property type="entry name" value="Glyco_hydro_2_cat"/>
</dbReference>
<dbReference type="InterPro" id="IPR014718">
    <property type="entry name" value="GH-type_carb-bd"/>
</dbReference>
<dbReference type="CDD" id="cd00161">
    <property type="entry name" value="beta-trefoil_Ricin-like"/>
    <property type="match status" value="1"/>
</dbReference>
<evidence type="ECO:0000256" key="5">
    <source>
        <dbReference type="ARBA" id="ARBA00012756"/>
    </source>
</evidence>
<dbReference type="InterPro" id="IPR032312">
    <property type="entry name" value="LacZ_4"/>
</dbReference>
<evidence type="ECO:0000256" key="9">
    <source>
        <dbReference type="ARBA" id="ARBA00032230"/>
    </source>
</evidence>
<feature type="domain" description="Beta galactosidase small chain/" evidence="10">
    <location>
        <begin position="1084"/>
        <end position="1344"/>
    </location>
</feature>
<dbReference type="InterPro" id="IPR011013">
    <property type="entry name" value="Gal_mutarotase_sf_dom"/>
</dbReference>
<organism evidence="11 12">
    <name type="scientific">Prevotella bivia DNF00320</name>
    <dbReference type="NCBI Taxonomy" id="1401068"/>
    <lineage>
        <taxon>Bacteria</taxon>
        <taxon>Pseudomonadati</taxon>
        <taxon>Bacteroidota</taxon>
        <taxon>Bacteroidia</taxon>
        <taxon>Bacteroidales</taxon>
        <taxon>Prevotellaceae</taxon>
        <taxon>Prevotella</taxon>
    </lineage>
</organism>
<keyword evidence="8" id="KW-0326">Glycosidase</keyword>
<proteinExistence type="inferred from homology"/>
<evidence type="ECO:0000256" key="8">
    <source>
        <dbReference type="ARBA" id="ARBA00023295"/>
    </source>
</evidence>
<dbReference type="SUPFAM" id="SSF50370">
    <property type="entry name" value="Ricin B-like lectins"/>
    <property type="match status" value="1"/>
</dbReference>
<dbReference type="Pfam" id="PF02836">
    <property type="entry name" value="Glyco_hydro_2_C"/>
    <property type="match status" value="1"/>
</dbReference>
<dbReference type="Pfam" id="PF02837">
    <property type="entry name" value="Glyco_hydro_2_N"/>
    <property type="match status" value="1"/>
</dbReference>
<dbReference type="InterPro" id="IPR006104">
    <property type="entry name" value="Glyco_hydro_2_N"/>
</dbReference>
<dbReference type="SUPFAM" id="SSF51445">
    <property type="entry name" value="(Trans)glycosidases"/>
    <property type="match status" value="1"/>
</dbReference>
<dbReference type="InterPro" id="IPR006101">
    <property type="entry name" value="Glyco_hydro_2"/>
</dbReference>
<reference evidence="11 12" key="1">
    <citation type="submission" date="2014-07" db="EMBL/GenBank/DDBJ databases">
        <authorList>
            <person name="McCorrison J."/>
            <person name="Sanka R."/>
            <person name="Torralba M."/>
            <person name="Gillis M."/>
            <person name="Haft D.H."/>
            <person name="Methe B."/>
            <person name="Sutton G."/>
            <person name="Nelson K.E."/>
        </authorList>
    </citation>
    <scope>NUCLEOTIDE SEQUENCE [LARGE SCALE GENOMIC DNA]</scope>
    <source>
        <strain evidence="11 12">DNF00320</strain>
    </source>
</reference>
<comment type="cofactor">
    <cofactor evidence="2">
        <name>Ca(2+)</name>
        <dbReference type="ChEBI" id="CHEBI:29108"/>
    </cofactor>
</comment>
<evidence type="ECO:0000256" key="7">
    <source>
        <dbReference type="ARBA" id="ARBA00022837"/>
    </source>
</evidence>
<gene>
    <name evidence="11" type="ORF">HMPREF0647_03015</name>
</gene>
<dbReference type="EMBL" id="JRNQ01000017">
    <property type="protein sequence ID" value="KGF45308.1"/>
    <property type="molecule type" value="Genomic_DNA"/>
</dbReference>
<dbReference type="InterPro" id="IPR006102">
    <property type="entry name" value="Ig-like_GH2"/>
</dbReference>
<dbReference type="Proteomes" id="UP000029525">
    <property type="component" value="Unassembled WGS sequence"/>
</dbReference>
<comment type="catalytic activity">
    <reaction evidence="1">
        <text>Hydrolysis of terminal non-reducing beta-D-galactose residues in beta-D-galactosides.</text>
        <dbReference type="EC" id="3.2.1.23"/>
    </reaction>
</comment>
<dbReference type="Pfam" id="PF00703">
    <property type="entry name" value="Glyco_hydro_2"/>
    <property type="match status" value="1"/>
</dbReference>
<dbReference type="Pfam" id="PF02929">
    <property type="entry name" value="Bgal_small_N"/>
    <property type="match status" value="1"/>
</dbReference>
<protein>
    <recommendedName>
        <fullName evidence="5">beta-galactosidase</fullName>
        <ecNumber evidence="5">3.2.1.23</ecNumber>
    </recommendedName>
    <alternativeName>
        <fullName evidence="9">Lactase</fullName>
    </alternativeName>
</protein>
<evidence type="ECO:0000256" key="4">
    <source>
        <dbReference type="ARBA" id="ARBA00011245"/>
    </source>
</evidence>
<comment type="caution">
    <text evidence="11">The sequence shown here is derived from an EMBL/GenBank/DDBJ whole genome shotgun (WGS) entry which is preliminary data.</text>
</comment>
<dbReference type="Gene3D" id="2.60.40.10">
    <property type="entry name" value="Immunoglobulins"/>
    <property type="match status" value="2"/>
</dbReference>
<dbReference type="InterPro" id="IPR013783">
    <property type="entry name" value="Ig-like_fold"/>
</dbReference>
<evidence type="ECO:0000256" key="6">
    <source>
        <dbReference type="ARBA" id="ARBA00022801"/>
    </source>
</evidence>
<dbReference type="GO" id="GO:0005990">
    <property type="term" value="P:lactose catabolic process"/>
    <property type="evidence" value="ECO:0007669"/>
    <property type="project" value="TreeGrafter"/>
</dbReference>
<dbReference type="InterPro" id="IPR017853">
    <property type="entry name" value="GH"/>
</dbReference>
<dbReference type="SUPFAM" id="SSF49785">
    <property type="entry name" value="Galactose-binding domain-like"/>
    <property type="match status" value="1"/>
</dbReference>
<dbReference type="PROSITE" id="PS00608">
    <property type="entry name" value="GLYCOSYL_HYDROL_F2_2"/>
    <property type="match status" value="1"/>
</dbReference>
<evidence type="ECO:0000259" key="10">
    <source>
        <dbReference type="SMART" id="SM01038"/>
    </source>
</evidence>
<keyword evidence="7" id="KW-0106">Calcium</keyword>
<dbReference type="PRINTS" id="PR00132">
    <property type="entry name" value="GLHYDRLASE2"/>
</dbReference>
<dbReference type="Pfam" id="PF16353">
    <property type="entry name" value="LacZ_4"/>
    <property type="match status" value="1"/>
</dbReference>
<dbReference type="EC" id="3.2.1.23" evidence="5"/>
<dbReference type="RefSeq" id="WP_036866282.1">
    <property type="nucleotide sequence ID" value="NZ_JRNQ01000017.1"/>
</dbReference>
<dbReference type="SMART" id="SM01038">
    <property type="entry name" value="Bgal_small_N"/>
    <property type="match status" value="1"/>
</dbReference>
<accession>A0A096AE08</accession>
<evidence type="ECO:0000256" key="2">
    <source>
        <dbReference type="ARBA" id="ARBA00001913"/>
    </source>
</evidence>
<comment type="subunit">
    <text evidence="4">Monomer.</text>
</comment>
<dbReference type="OrthoDB" id="9801077at2"/>
<dbReference type="PANTHER" id="PTHR46323">
    <property type="entry name" value="BETA-GALACTOSIDASE"/>
    <property type="match status" value="1"/>
</dbReference>
<evidence type="ECO:0000256" key="1">
    <source>
        <dbReference type="ARBA" id="ARBA00001412"/>
    </source>
</evidence>
<comment type="similarity">
    <text evidence="3">Belongs to the glycosyl hydrolase 2 family.</text>
</comment>
<evidence type="ECO:0000313" key="12">
    <source>
        <dbReference type="Proteomes" id="UP000029525"/>
    </source>
</evidence>
<dbReference type="GO" id="GO:0004565">
    <property type="term" value="F:beta-galactosidase activity"/>
    <property type="evidence" value="ECO:0007669"/>
    <property type="project" value="UniProtKB-EC"/>
</dbReference>
<evidence type="ECO:0000313" key="11">
    <source>
        <dbReference type="EMBL" id="KGF45308.1"/>
    </source>
</evidence>
<dbReference type="Gene3D" id="2.60.120.260">
    <property type="entry name" value="Galactose-binding domain-like"/>
    <property type="match status" value="1"/>
</dbReference>
<dbReference type="SUPFAM" id="SSF74650">
    <property type="entry name" value="Galactose mutarotase-like"/>
    <property type="match status" value="1"/>
</dbReference>
<dbReference type="Gene3D" id="3.20.20.80">
    <property type="entry name" value="Glycosidases"/>
    <property type="match status" value="1"/>
</dbReference>